<keyword evidence="2 7" id="KW-0812">Transmembrane</keyword>
<dbReference type="SUPFAM" id="SSF90123">
    <property type="entry name" value="ABC transporter transmembrane region"/>
    <property type="match status" value="1"/>
</dbReference>
<evidence type="ECO:0000313" key="10">
    <source>
        <dbReference type="EMBL" id="SHK89552.1"/>
    </source>
</evidence>
<evidence type="ECO:0000256" key="5">
    <source>
        <dbReference type="ARBA" id="ARBA00022989"/>
    </source>
</evidence>
<feature type="domain" description="ABC transmembrane type-1" evidence="9">
    <location>
        <begin position="27"/>
        <end position="309"/>
    </location>
</feature>
<keyword evidence="11" id="KW-1185">Reference proteome</keyword>
<dbReference type="AlphaFoldDB" id="A0A1M6W700"/>
<dbReference type="PROSITE" id="PS50893">
    <property type="entry name" value="ABC_TRANSPORTER_2"/>
    <property type="match status" value="1"/>
</dbReference>
<dbReference type="SUPFAM" id="SSF52540">
    <property type="entry name" value="P-loop containing nucleoside triphosphate hydrolases"/>
    <property type="match status" value="1"/>
</dbReference>
<evidence type="ECO:0000259" key="9">
    <source>
        <dbReference type="PROSITE" id="PS50929"/>
    </source>
</evidence>
<dbReference type="Pfam" id="PF00005">
    <property type="entry name" value="ABC_tran"/>
    <property type="match status" value="1"/>
</dbReference>
<protein>
    <submittedName>
        <fullName evidence="10">ATP-binding cassette, subfamily B</fullName>
    </submittedName>
</protein>
<dbReference type="Gene3D" id="3.40.50.300">
    <property type="entry name" value="P-loop containing nucleotide triphosphate hydrolases"/>
    <property type="match status" value="1"/>
</dbReference>
<feature type="transmembrane region" description="Helical" evidence="7">
    <location>
        <begin position="282"/>
        <end position="306"/>
    </location>
</feature>
<dbReference type="InterPro" id="IPR003593">
    <property type="entry name" value="AAA+_ATPase"/>
</dbReference>
<evidence type="ECO:0000256" key="1">
    <source>
        <dbReference type="ARBA" id="ARBA00004651"/>
    </source>
</evidence>
<dbReference type="InterPro" id="IPR036640">
    <property type="entry name" value="ABC1_TM_sf"/>
</dbReference>
<feature type="transmembrane region" description="Helical" evidence="7">
    <location>
        <begin position="145"/>
        <end position="163"/>
    </location>
</feature>
<dbReference type="EMBL" id="FRAC01000019">
    <property type="protein sequence ID" value="SHK89552.1"/>
    <property type="molecule type" value="Genomic_DNA"/>
</dbReference>
<feature type="transmembrane region" description="Helical" evidence="7">
    <location>
        <begin position="25"/>
        <end position="50"/>
    </location>
</feature>
<evidence type="ECO:0000313" key="11">
    <source>
        <dbReference type="Proteomes" id="UP000184386"/>
    </source>
</evidence>
<keyword evidence="5 7" id="KW-1133">Transmembrane helix</keyword>
<dbReference type="InterPro" id="IPR011527">
    <property type="entry name" value="ABC1_TM_dom"/>
</dbReference>
<dbReference type="GO" id="GO:0034040">
    <property type="term" value="F:ATPase-coupled lipid transmembrane transporter activity"/>
    <property type="evidence" value="ECO:0007669"/>
    <property type="project" value="TreeGrafter"/>
</dbReference>
<feature type="domain" description="ABC transporter" evidence="8">
    <location>
        <begin position="340"/>
        <end position="575"/>
    </location>
</feature>
<feature type="transmembrane region" description="Helical" evidence="7">
    <location>
        <begin position="241"/>
        <end position="262"/>
    </location>
</feature>
<dbReference type="PANTHER" id="PTHR24221">
    <property type="entry name" value="ATP-BINDING CASSETTE SUB-FAMILY B"/>
    <property type="match status" value="1"/>
</dbReference>
<evidence type="ECO:0000256" key="7">
    <source>
        <dbReference type="SAM" id="Phobius"/>
    </source>
</evidence>
<reference evidence="10 11" key="1">
    <citation type="submission" date="2016-11" db="EMBL/GenBank/DDBJ databases">
        <authorList>
            <person name="Jaros S."/>
            <person name="Januszkiewicz K."/>
            <person name="Wedrychowicz H."/>
        </authorList>
    </citation>
    <scope>NUCLEOTIDE SEQUENCE [LARGE SCALE GENOMIC DNA]</scope>
    <source>
        <strain evidence="10 11">DSM 15929</strain>
    </source>
</reference>
<sequence length="580" mass="64336">MNKGAAVNGEAAMNGHNPMKWNKKLYLSMACIMVEGLLSGSNFMLMYYIFKSLWEDRMDMGKIVTMTGLLAGVFLLRLLIYGYGYVQGQIGGAGVSRQIRLFLGDKLKRIPLSRFQKSQTGDYINAATENVNSYEQILTHKAGDIMKNLTLALMLVGFVAAMYVPSAVILLAAELLFLPAIAISFQAVKKYGTRKNAICAENVSSTVEYISGIQTFRAYGIGGIKNKSVTAAMKDFSDISFLYEVKIIPDGVVYSILTWMALPLEMVTAGSQWLNGRLDTVSFLLICLLPLFLAKLMGTIFVDVTSYKNLMIAKKKIERVMEEPEDARSSEIFSPKVHDIAFEQVCFSYVPGEPVCKDMDIRIENEKLTAIVGDSGSGKSTILNLISKYYEPDSGDIKIGGCSIKGIGTEQVLSKISMVDQDIFLFDDTIRNNIRYARPEAADEEIEWACREANCEEFIRKMPEGYETMAGENGNRLSGGERQRLSIARAILKDAPILLLDEATANLDIENELAVKKAISNLLKKKKTVVLIAHTLSIVKNADKILVIAEGRVKEQGSHEELILQDGKYAAMWRAEQQLL</sequence>
<dbReference type="InterPro" id="IPR039421">
    <property type="entry name" value="Type_1_exporter"/>
</dbReference>
<dbReference type="PROSITE" id="PS50929">
    <property type="entry name" value="ABC_TM1F"/>
    <property type="match status" value="1"/>
</dbReference>
<evidence type="ECO:0000259" key="8">
    <source>
        <dbReference type="PROSITE" id="PS50893"/>
    </source>
</evidence>
<dbReference type="Gene3D" id="1.20.1560.10">
    <property type="entry name" value="ABC transporter type 1, transmembrane domain"/>
    <property type="match status" value="1"/>
</dbReference>
<name>A0A1M6W700_9FIRM</name>
<dbReference type="Proteomes" id="UP000184386">
    <property type="component" value="Unassembled WGS sequence"/>
</dbReference>
<dbReference type="PANTHER" id="PTHR24221:SF397">
    <property type="entry name" value="ABC TRANSPORTER, ATP-BINDING TRANSMEMBRANE PROTEIN"/>
    <property type="match status" value="1"/>
</dbReference>
<dbReference type="GO" id="GO:0005886">
    <property type="term" value="C:plasma membrane"/>
    <property type="evidence" value="ECO:0007669"/>
    <property type="project" value="UniProtKB-SubCell"/>
</dbReference>
<dbReference type="PROSITE" id="PS00211">
    <property type="entry name" value="ABC_TRANSPORTER_1"/>
    <property type="match status" value="1"/>
</dbReference>
<accession>A0A1M6W700</accession>
<comment type="subcellular location">
    <subcellularLocation>
        <location evidence="1">Cell membrane</location>
        <topology evidence="1">Multi-pass membrane protein</topology>
    </subcellularLocation>
</comment>
<dbReference type="SMART" id="SM00382">
    <property type="entry name" value="AAA"/>
    <property type="match status" value="1"/>
</dbReference>
<evidence type="ECO:0000256" key="3">
    <source>
        <dbReference type="ARBA" id="ARBA00022741"/>
    </source>
</evidence>
<organism evidence="10 11">
    <name type="scientific">Anaerocolumna jejuensis DSM 15929</name>
    <dbReference type="NCBI Taxonomy" id="1121322"/>
    <lineage>
        <taxon>Bacteria</taxon>
        <taxon>Bacillati</taxon>
        <taxon>Bacillota</taxon>
        <taxon>Clostridia</taxon>
        <taxon>Lachnospirales</taxon>
        <taxon>Lachnospiraceae</taxon>
        <taxon>Anaerocolumna</taxon>
    </lineage>
</organism>
<feature type="transmembrane region" description="Helical" evidence="7">
    <location>
        <begin position="62"/>
        <end position="80"/>
    </location>
</feature>
<dbReference type="InterPro" id="IPR003439">
    <property type="entry name" value="ABC_transporter-like_ATP-bd"/>
</dbReference>
<dbReference type="InterPro" id="IPR017871">
    <property type="entry name" value="ABC_transporter-like_CS"/>
</dbReference>
<dbReference type="Pfam" id="PF00664">
    <property type="entry name" value="ABC_membrane"/>
    <property type="match status" value="1"/>
</dbReference>
<dbReference type="GO" id="GO:0140359">
    <property type="term" value="F:ABC-type transporter activity"/>
    <property type="evidence" value="ECO:0007669"/>
    <property type="project" value="InterPro"/>
</dbReference>
<dbReference type="STRING" id="1121322.SAMN02745136_03609"/>
<evidence type="ECO:0000256" key="6">
    <source>
        <dbReference type="ARBA" id="ARBA00023136"/>
    </source>
</evidence>
<keyword evidence="4 10" id="KW-0067">ATP-binding</keyword>
<evidence type="ECO:0000256" key="2">
    <source>
        <dbReference type="ARBA" id="ARBA00022692"/>
    </source>
</evidence>
<dbReference type="FunFam" id="3.40.50.300:FF:000218">
    <property type="entry name" value="Multidrug ABC transporter ATP-binding protein"/>
    <property type="match status" value="1"/>
</dbReference>
<evidence type="ECO:0000256" key="4">
    <source>
        <dbReference type="ARBA" id="ARBA00022840"/>
    </source>
</evidence>
<dbReference type="GO" id="GO:0016887">
    <property type="term" value="F:ATP hydrolysis activity"/>
    <property type="evidence" value="ECO:0007669"/>
    <property type="project" value="InterPro"/>
</dbReference>
<keyword evidence="3" id="KW-0547">Nucleotide-binding</keyword>
<proteinExistence type="predicted"/>
<dbReference type="InterPro" id="IPR027417">
    <property type="entry name" value="P-loop_NTPase"/>
</dbReference>
<keyword evidence="6 7" id="KW-0472">Membrane</keyword>
<gene>
    <name evidence="10" type="ORF">SAMN02745136_03609</name>
</gene>
<dbReference type="GO" id="GO:0005524">
    <property type="term" value="F:ATP binding"/>
    <property type="evidence" value="ECO:0007669"/>
    <property type="project" value="UniProtKB-KW"/>
</dbReference>